<dbReference type="Proteomes" id="UP000193963">
    <property type="component" value="Unassembled WGS sequence"/>
</dbReference>
<accession>A0A1X6ZD64</accession>
<evidence type="ECO:0000313" key="2">
    <source>
        <dbReference type="Proteomes" id="UP000193963"/>
    </source>
</evidence>
<dbReference type="RefSeq" id="WP_198431912.1">
    <property type="nucleotide sequence ID" value="NZ_FWFN01000004.1"/>
</dbReference>
<protein>
    <submittedName>
        <fullName evidence="1">Uncharacterized protein</fullName>
    </submittedName>
</protein>
<organism evidence="1 2">
    <name type="scientific">Pseudooceanicola marinus</name>
    <dbReference type="NCBI Taxonomy" id="396013"/>
    <lineage>
        <taxon>Bacteria</taxon>
        <taxon>Pseudomonadati</taxon>
        <taxon>Pseudomonadota</taxon>
        <taxon>Alphaproteobacteria</taxon>
        <taxon>Rhodobacterales</taxon>
        <taxon>Paracoccaceae</taxon>
        <taxon>Pseudooceanicola</taxon>
    </lineage>
</organism>
<name>A0A1X6ZD64_9RHOB</name>
<keyword evidence="2" id="KW-1185">Reference proteome</keyword>
<dbReference type="AlphaFoldDB" id="A0A1X6ZD64"/>
<reference evidence="1 2" key="1">
    <citation type="submission" date="2017-03" db="EMBL/GenBank/DDBJ databases">
        <authorList>
            <person name="Afonso C.L."/>
            <person name="Miller P.J."/>
            <person name="Scott M.A."/>
            <person name="Spackman E."/>
            <person name="Goraichik I."/>
            <person name="Dimitrov K.M."/>
            <person name="Suarez D.L."/>
            <person name="Swayne D.E."/>
        </authorList>
    </citation>
    <scope>NUCLEOTIDE SEQUENCE [LARGE SCALE GENOMIC DNA]</scope>
    <source>
        <strain evidence="1 2">CECT 7751</strain>
    </source>
</reference>
<evidence type="ECO:0000313" key="1">
    <source>
        <dbReference type="EMBL" id="SLN47616.1"/>
    </source>
</evidence>
<proteinExistence type="predicted"/>
<sequence>MELFLVLAIFLLAAGGLALGLAFGRDPVQTSCGGVAKCGKACEICPNRIAAREGEA</sequence>
<dbReference type="EMBL" id="FWFN01000004">
    <property type="protein sequence ID" value="SLN47616.1"/>
    <property type="molecule type" value="Genomic_DNA"/>
</dbReference>
<gene>
    <name evidence="1" type="ORF">PSM7751_02250</name>
</gene>